<feature type="compositionally biased region" description="Polar residues" evidence="2">
    <location>
        <begin position="791"/>
        <end position="818"/>
    </location>
</feature>
<reference evidence="5" key="2">
    <citation type="submission" date="2015-01" db="EMBL/GenBank/DDBJ databases">
        <title>Evolutionary Origins and Diversification of the Mycorrhizal Mutualists.</title>
        <authorList>
            <consortium name="DOE Joint Genome Institute"/>
            <consortium name="Mycorrhizal Genomics Consortium"/>
            <person name="Kohler A."/>
            <person name="Kuo A."/>
            <person name="Nagy L.G."/>
            <person name="Floudas D."/>
            <person name="Copeland A."/>
            <person name="Barry K.W."/>
            <person name="Cichocki N."/>
            <person name="Veneault-Fourrey C."/>
            <person name="LaButti K."/>
            <person name="Lindquist E.A."/>
            <person name="Lipzen A."/>
            <person name="Lundell T."/>
            <person name="Morin E."/>
            <person name="Murat C."/>
            <person name="Riley R."/>
            <person name="Ohm R."/>
            <person name="Sun H."/>
            <person name="Tunlid A."/>
            <person name="Henrissat B."/>
            <person name="Grigoriev I.V."/>
            <person name="Hibbett D.S."/>
            <person name="Martin F."/>
        </authorList>
    </citation>
    <scope>NUCLEOTIDE SEQUENCE [LARGE SCALE GENOMIC DNA]</scope>
    <source>
        <strain evidence="5">h7</strain>
    </source>
</reference>
<keyword evidence="1" id="KW-0677">Repeat</keyword>
<evidence type="ECO:0000313" key="5">
    <source>
        <dbReference type="Proteomes" id="UP000053424"/>
    </source>
</evidence>
<dbReference type="InterPro" id="IPR007111">
    <property type="entry name" value="NACHT_NTPase"/>
</dbReference>
<evidence type="ECO:0000256" key="1">
    <source>
        <dbReference type="ARBA" id="ARBA00022737"/>
    </source>
</evidence>
<evidence type="ECO:0000256" key="2">
    <source>
        <dbReference type="SAM" id="MobiDB-lite"/>
    </source>
</evidence>
<name>A0A0C2Y681_HEBCY</name>
<dbReference type="HOGENOM" id="CLU_000288_6_10_1"/>
<feature type="region of interest" description="Disordered" evidence="2">
    <location>
        <begin position="786"/>
        <end position="818"/>
    </location>
</feature>
<dbReference type="PANTHER" id="PTHR10039:SF17">
    <property type="entry name" value="FUNGAL STAND N-TERMINAL GOODBYE DOMAIN-CONTAINING PROTEIN-RELATED"/>
    <property type="match status" value="1"/>
</dbReference>
<organism evidence="4 5">
    <name type="scientific">Hebeloma cylindrosporum</name>
    <dbReference type="NCBI Taxonomy" id="76867"/>
    <lineage>
        <taxon>Eukaryota</taxon>
        <taxon>Fungi</taxon>
        <taxon>Dikarya</taxon>
        <taxon>Basidiomycota</taxon>
        <taxon>Agaricomycotina</taxon>
        <taxon>Agaricomycetes</taxon>
        <taxon>Agaricomycetidae</taxon>
        <taxon>Agaricales</taxon>
        <taxon>Agaricineae</taxon>
        <taxon>Hymenogastraceae</taxon>
        <taxon>Hebeloma</taxon>
    </lineage>
</organism>
<evidence type="ECO:0000259" key="3">
    <source>
        <dbReference type="PROSITE" id="PS50837"/>
    </source>
</evidence>
<dbReference type="EMBL" id="KN831772">
    <property type="protein sequence ID" value="KIM45368.1"/>
    <property type="molecule type" value="Genomic_DNA"/>
</dbReference>
<dbReference type="SUPFAM" id="SSF52540">
    <property type="entry name" value="P-loop containing nucleoside triphosphate hydrolases"/>
    <property type="match status" value="1"/>
</dbReference>
<dbReference type="AlphaFoldDB" id="A0A0C2Y681"/>
<gene>
    <name evidence="4" type="ORF">M413DRAFT_442038</name>
</gene>
<dbReference type="PROSITE" id="PS50837">
    <property type="entry name" value="NACHT"/>
    <property type="match status" value="1"/>
</dbReference>
<proteinExistence type="predicted"/>
<dbReference type="Pfam" id="PF24883">
    <property type="entry name" value="NPHP3_N"/>
    <property type="match status" value="1"/>
</dbReference>
<evidence type="ECO:0000313" key="4">
    <source>
        <dbReference type="EMBL" id="KIM45368.1"/>
    </source>
</evidence>
<feature type="domain" description="NACHT" evidence="3">
    <location>
        <begin position="76"/>
        <end position="228"/>
    </location>
</feature>
<sequence length="847" mass="95952">MFAYSSNVVITGGTFTHIEHHGVKKGLDLLHKEVAQAALHNSGERFEPPKCHPNTRTAVLEKIMNWVLKNAGPKALILWLYGPAGAGKSAVAQTIAEKLFAQKLLLASFFFSRTDSRRNHERSFVATIAYQAALTLPETKVYIEKIVDDDPGLFGRSLEAQFSALVIEPLLELSSQGFFARNSSSRLIIIDGLDECINPDIQSYILDIIVQSVQHHNLPLLFLITSRPEQHISSAFASKFLYTNTLRLALDDSFLPDKDVRIFLQDSFTKIKQTHPLRNLIPSNWPAPELINTIVRKSSGQFIYASTVIRHASSIRHRPMDRLQEILGVHASPNESATPFVELDAIYIHILSAVSDIQATLKILSILVLPVRDSSALECPADIEDFLCLPSGQVQLILGELGSVVSCDMQYVPVEIMHASLGDFLLDKHRSRQYHVDAGKTHAMMARLCLQHINNRSRQGLVLRYAYQSLIEHCRGATLTDDIKAFFLNFPLLSNREEVFGAPSTTEGHDFLQFFDSFEFVPFLVNFLWYLKTKPFSGAQSILKKHMVKFDEFLSSRLDKYYAEPRLLSYVVFLNLQEAWRDYRSVKGYGLPDYDRFLCRELLDMEKYMFDMDKRNLMLQMLDLEGFIPKSMDVTKSIEVVDQTVSRDVRTCRSYRDLLLAYLTDRTRSGKHFLDPHMYATAALCCMEYLCGDRPSRQRMPRLDYESEPRALQVGLIYIRHLLPRAARTKKFIDFAKTRNLLPLCATEFPEETKLTKKTIADFIAGVPVLPPPIVPRNFGSWWGPNAAAGASSQPSTSPRNNVNAFPPTTGSSMGTWPSIRSSNGMPGIFLAEGEEDQESRRLWRIQ</sequence>
<accession>A0A0C2Y681</accession>
<reference evidence="4 5" key="1">
    <citation type="submission" date="2014-04" db="EMBL/GenBank/DDBJ databases">
        <authorList>
            <consortium name="DOE Joint Genome Institute"/>
            <person name="Kuo A."/>
            <person name="Gay G."/>
            <person name="Dore J."/>
            <person name="Kohler A."/>
            <person name="Nagy L.G."/>
            <person name="Floudas D."/>
            <person name="Copeland A."/>
            <person name="Barry K.W."/>
            <person name="Cichocki N."/>
            <person name="Veneault-Fourrey C."/>
            <person name="LaButti K."/>
            <person name="Lindquist E.A."/>
            <person name="Lipzen A."/>
            <person name="Lundell T."/>
            <person name="Morin E."/>
            <person name="Murat C."/>
            <person name="Sun H."/>
            <person name="Tunlid A."/>
            <person name="Henrissat B."/>
            <person name="Grigoriev I.V."/>
            <person name="Hibbett D.S."/>
            <person name="Martin F."/>
            <person name="Nordberg H.P."/>
            <person name="Cantor M.N."/>
            <person name="Hua S.X."/>
        </authorList>
    </citation>
    <scope>NUCLEOTIDE SEQUENCE [LARGE SCALE GENOMIC DNA]</scope>
    <source>
        <strain evidence="5">h7</strain>
    </source>
</reference>
<dbReference type="PANTHER" id="PTHR10039">
    <property type="entry name" value="AMELOGENIN"/>
    <property type="match status" value="1"/>
</dbReference>
<dbReference type="OrthoDB" id="2970937at2759"/>
<protein>
    <recommendedName>
        <fullName evidence="3">NACHT domain-containing protein</fullName>
    </recommendedName>
</protein>
<dbReference type="Gene3D" id="3.40.50.300">
    <property type="entry name" value="P-loop containing nucleotide triphosphate hydrolases"/>
    <property type="match status" value="1"/>
</dbReference>
<dbReference type="Proteomes" id="UP000053424">
    <property type="component" value="Unassembled WGS sequence"/>
</dbReference>
<dbReference type="InterPro" id="IPR027417">
    <property type="entry name" value="P-loop_NTPase"/>
</dbReference>
<dbReference type="InterPro" id="IPR056884">
    <property type="entry name" value="NPHP3-like_N"/>
</dbReference>
<keyword evidence="5" id="KW-1185">Reference proteome</keyword>